<comment type="catalytic activity">
    <reaction evidence="12">
        <text>Preferential cleavage: (Ac)2-L-Lys-D-Ala-|-D-Ala. Also transpeptidation of peptidyl-alanyl moieties that are N-acyl substituents of D-alanine.</text>
        <dbReference type="EC" id="3.4.16.4"/>
    </reaction>
</comment>
<dbReference type="SUPFAM" id="SSF69189">
    <property type="entry name" value="Penicillin-binding protein associated domain"/>
    <property type="match status" value="1"/>
</dbReference>
<dbReference type="SUPFAM" id="SSF56601">
    <property type="entry name" value="beta-lactamase/transpeptidase-like"/>
    <property type="match status" value="1"/>
</dbReference>
<evidence type="ECO:0000256" key="15">
    <source>
        <dbReference type="RuleBase" id="RU004016"/>
    </source>
</evidence>
<feature type="active site" evidence="13">
    <location>
        <position position="122"/>
    </location>
</feature>
<dbReference type="UniPathway" id="UPA00219"/>
<dbReference type="GO" id="GO:0009002">
    <property type="term" value="F:serine-type D-Ala-D-Ala carboxypeptidase activity"/>
    <property type="evidence" value="ECO:0007669"/>
    <property type="project" value="UniProtKB-EC"/>
</dbReference>
<dbReference type="PANTHER" id="PTHR21581:SF6">
    <property type="entry name" value="TRAFFICKING PROTEIN PARTICLE COMPLEX SUBUNIT 12"/>
    <property type="match status" value="1"/>
</dbReference>
<dbReference type="Gene3D" id="2.60.410.10">
    <property type="entry name" value="D-Ala-D-Ala carboxypeptidase, C-terminal domain"/>
    <property type="match status" value="1"/>
</dbReference>
<feature type="active site" description="Acyl-ester intermediate" evidence="13">
    <location>
        <position position="62"/>
    </location>
</feature>
<evidence type="ECO:0000256" key="5">
    <source>
        <dbReference type="ARBA" id="ARBA00022645"/>
    </source>
</evidence>
<evidence type="ECO:0000256" key="13">
    <source>
        <dbReference type="PIRSR" id="PIRSR618044-1"/>
    </source>
</evidence>
<dbReference type="InterPro" id="IPR012907">
    <property type="entry name" value="Peptidase_S11_C"/>
</dbReference>
<evidence type="ECO:0000256" key="2">
    <source>
        <dbReference type="ARBA" id="ARBA00004752"/>
    </source>
</evidence>
<evidence type="ECO:0000256" key="6">
    <source>
        <dbReference type="ARBA" id="ARBA00022670"/>
    </source>
</evidence>
<evidence type="ECO:0000256" key="9">
    <source>
        <dbReference type="ARBA" id="ARBA00022960"/>
    </source>
</evidence>
<evidence type="ECO:0000256" key="10">
    <source>
        <dbReference type="ARBA" id="ARBA00022984"/>
    </source>
</evidence>
<evidence type="ECO:0000256" key="3">
    <source>
        <dbReference type="ARBA" id="ARBA00007164"/>
    </source>
</evidence>
<dbReference type="InterPro" id="IPR015956">
    <property type="entry name" value="Peniciliin-bd_prot_C_sf"/>
</dbReference>
<dbReference type="AlphaFoldDB" id="A0A1G9ECW8"/>
<dbReference type="GO" id="GO:0006508">
    <property type="term" value="P:proteolysis"/>
    <property type="evidence" value="ECO:0007669"/>
    <property type="project" value="UniProtKB-KW"/>
</dbReference>
<name>A0A1G9ECW8_9PROT</name>
<dbReference type="PANTHER" id="PTHR21581">
    <property type="entry name" value="D-ALANYL-D-ALANINE CARBOXYPEPTIDASE"/>
    <property type="match status" value="1"/>
</dbReference>
<feature type="signal peptide" evidence="16">
    <location>
        <begin position="1"/>
        <end position="20"/>
    </location>
</feature>
<reference evidence="19" key="1">
    <citation type="submission" date="2016-10" db="EMBL/GenBank/DDBJ databases">
        <authorList>
            <person name="Varghese N."/>
            <person name="Submissions S."/>
        </authorList>
    </citation>
    <scope>NUCLEOTIDE SEQUENCE [LARGE SCALE GENOMIC DNA]</scope>
    <source>
        <strain evidence="19">CBMB127</strain>
    </source>
</reference>
<keyword evidence="8" id="KW-0378">Hydrolase</keyword>
<protein>
    <recommendedName>
        <fullName evidence="4">serine-type D-Ala-D-Ala carboxypeptidase</fullName>
        <ecNumber evidence="4">3.4.16.4</ecNumber>
    </recommendedName>
</protein>
<dbReference type="InterPro" id="IPR018044">
    <property type="entry name" value="Peptidase_S11"/>
</dbReference>
<keyword evidence="19" id="KW-1185">Reference proteome</keyword>
<dbReference type="EMBL" id="FNFX01000004">
    <property type="protein sequence ID" value="SDK74012.1"/>
    <property type="molecule type" value="Genomic_DNA"/>
</dbReference>
<dbReference type="Gene3D" id="3.40.710.10">
    <property type="entry name" value="DD-peptidase/beta-lactamase superfamily"/>
    <property type="match status" value="1"/>
</dbReference>
<dbReference type="STRING" id="492660.SAMN05192566_2314"/>
<comment type="function">
    <text evidence="1">Removes C-terminal D-alanyl residues from sugar-peptide cell wall precursors.</text>
</comment>
<evidence type="ECO:0000256" key="16">
    <source>
        <dbReference type="SAM" id="SignalP"/>
    </source>
</evidence>
<evidence type="ECO:0000313" key="19">
    <source>
        <dbReference type="Proteomes" id="UP000198629"/>
    </source>
</evidence>
<dbReference type="GO" id="GO:0009252">
    <property type="term" value="P:peptidoglycan biosynthetic process"/>
    <property type="evidence" value="ECO:0007669"/>
    <property type="project" value="UniProtKB-UniPathway"/>
</dbReference>
<dbReference type="GO" id="GO:0071555">
    <property type="term" value="P:cell wall organization"/>
    <property type="evidence" value="ECO:0007669"/>
    <property type="project" value="UniProtKB-KW"/>
</dbReference>
<keyword evidence="9" id="KW-0133">Cell shape</keyword>
<feature type="binding site" evidence="14">
    <location>
        <position position="225"/>
    </location>
    <ligand>
        <name>substrate</name>
    </ligand>
</feature>
<dbReference type="SMART" id="SM00936">
    <property type="entry name" value="PBP5_C"/>
    <property type="match status" value="1"/>
</dbReference>
<evidence type="ECO:0000256" key="7">
    <source>
        <dbReference type="ARBA" id="ARBA00022729"/>
    </source>
</evidence>
<evidence type="ECO:0000256" key="8">
    <source>
        <dbReference type="ARBA" id="ARBA00022801"/>
    </source>
</evidence>
<accession>A0A1G9ECW8</accession>
<evidence type="ECO:0000256" key="4">
    <source>
        <dbReference type="ARBA" id="ARBA00012448"/>
    </source>
</evidence>
<comment type="similarity">
    <text evidence="3 15">Belongs to the peptidase S11 family.</text>
</comment>
<feature type="active site" description="Proton acceptor" evidence="13">
    <location>
        <position position="65"/>
    </location>
</feature>
<evidence type="ECO:0000256" key="12">
    <source>
        <dbReference type="ARBA" id="ARBA00034000"/>
    </source>
</evidence>
<keyword evidence="5" id="KW-0121">Carboxypeptidase</keyword>
<dbReference type="Pfam" id="PF07943">
    <property type="entry name" value="PBP5_C"/>
    <property type="match status" value="1"/>
</dbReference>
<dbReference type="EC" id="3.4.16.4" evidence="4"/>
<comment type="pathway">
    <text evidence="2">Cell wall biogenesis; peptidoglycan biosynthesis.</text>
</comment>
<dbReference type="PRINTS" id="PR00725">
    <property type="entry name" value="DADACBPTASE1"/>
</dbReference>
<keyword evidence="11" id="KW-0961">Cell wall biogenesis/degradation</keyword>
<dbReference type="Pfam" id="PF00768">
    <property type="entry name" value="Peptidase_S11"/>
    <property type="match status" value="1"/>
</dbReference>
<evidence type="ECO:0000256" key="11">
    <source>
        <dbReference type="ARBA" id="ARBA00023316"/>
    </source>
</evidence>
<organism evidence="18 19">
    <name type="scientific">Methylophilus rhizosphaerae</name>
    <dbReference type="NCBI Taxonomy" id="492660"/>
    <lineage>
        <taxon>Bacteria</taxon>
        <taxon>Pseudomonadati</taxon>
        <taxon>Pseudomonadota</taxon>
        <taxon>Betaproteobacteria</taxon>
        <taxon>Nitrosomonadales</taxon>
        <taxon>Methylophilaceae</taxon>
        <taxon>Methylophilus</taxon>
    </lineage>
</organism>
<dbReference type="InterPro" id="IPR001967">
    <property type="entry name" value="Peptidase_S11_N"/>
</dbReference>
<keyword evidence="6" id="KW-0645">Protease</keyword>
<feature type="chain" id="PRO_5011684209" description="serine-type D-Ala-D-Ala carboxypeptidase" evidence="16">
    <location>
        <begin position="21"/>
        <end position="381"/>
    </location>
</feature>
<dbReference type="GO" id="GO:0008360">
    <property type="term" value="P:regulation of cell shape"/>
    <property type="evidence" value="ECO:0007669"/>
    <property type="project" value="UniProtKB-KW"/>
</dbReference>
<proteinExistence type="inferred from homology"/>
<keyword evidence="10" id="KW-0573">Peptidoglycan synthesis</keyword>
<evidence type="ECO:0000256" key="14">
    <source>
        <dbReference type="PIRSR" id="PIRSR618044-2"/>
    </source>
</evidence>
<evidence type="ECO:0000256" key="1">
    <source>
        <dbReference type="ARBA" id="ARBA00003217"/>
    </source>
</evidence>
<evidence type="ECO:0000259" key="17">
    <source>
        <dbReference type="SMART" id="SM00936"/>
    </source>
</evidence>
<dbReference type="Proteomes" id="UP000198629">
    <property type="component" value="Unassembled WGS sequence"/>
</dbReference>
<dbReference type="InterPro" id="IPR037167">
    <property type="entry name" value="Peptidase_S11_C_sf"/>
</dbReference>
<sequence>MTMWRSCIAFLLSIPLMTVAAEAITGNVPTPTLAAKAFVLRDANTGSLLASNNPDMPVEPASLTKIMTAYLVFEAVQQKRLSLTQTLPVSHKAWKVEGSKMFIDTTMNVTVDELLHGLIIQSGNDASIALAEGIAGSEELFATLMNKKAIALGMKNTHFVNSTGLPDPAHTTTARDLSLLANALIRDYPEDYARLYSQKSYTYNKITQPNRNRLLFLDPTVDGMKTGHTESAGYCLVASAKRSDFRLISVVLGTTSDNVRAAESQKLLNFGFQFYESKLIYPAAKAITRQKVWKGTSSEVDLTVAKPVYLTLPQGEYANMKANIRIAKPLEAPLKAGQPVGKVDFSLGGKVVHSVPLVTMQAVDASNIFARMIDQVRLYLQ</sequence>
<keyword evidence="7 16" id="KW-0732">Signal</keyword>
<gene>
    <name evidence="18" type="ORF">SAMN05192566_2314</name>
</gene>
<feature type="domain" description="Peptidase S11 D-Ala-D-Ala carboxypeptidase A C-terminal" evidence="17">
    <location>
        <begin position="275"/>
        <end position="365"/>
    </location>
</feature>
<dbReference type="InterPro" id="IPR012338">
    <property type="entry name" value="Beta-lactam/transpept-like"/>
</dbReference>
<evidence type="ECO:0000313" key="18">
    <source>
        <dbReference type="EMBL" id="SDK74012.1"/>
    </source>
</evidence>